<comment type="subcellular location">
    <subcellularLocation>
        <location evidence="1">Cell membrane</location>
        <topology evidence="1">Multi-pass membrane protein</topology>
    </subcellularLocation>
</comment>
<keyword evidence="2" id="KW-0813">Transport</keyword>
<dbReference type="InterPro" id="IPR020846">
    <property type="entry name" value="MFS_dom"/>
</dbReference>
<feature type="transmembrane region" description="Helical" evidence="7">
    <location>
        <begin position="334"/>
        <end position="354"/>
    </location>
</feature>
<evidence type="ECO:0000256" key="6">
    <source>
        <dbReference type="ARBA" id="ARBA00023136"/>
    </source>
</evidence>
<keyword evidence="6 7" id="KW-0472">Membrane</keyword>
<dbReference type="InterPro" id="IPR036259">
    <property type="entry name" value="MFS_trans_sf"/>
</dbReference>
<dbReference type="PANTHER" id="PTHR42718">
    <property type="entry name" value="MAJOR FACILITATOR SUPERFAMILY MULTIDRUG TRANSPORTER MFSC"/>
    <property type="match status" value="1"/>
</dbReference>
<accession>A0ABS8D9G2</accession>
<evidence type="ECO:0000256" key="3">
    <source>
        <dbReference type="ARBA" id="ARBA00022475"/>
    </source>
</evidence>
<feature type="transmembrane region" description="Helical" evidence="7">
    <location>
        <begin position="203"/>
        <end position="220"/>
    </location>
</feature>
<feature type="transmembrane region" description="Helical" evidence="7">
    <location>
        <begin position="360"/>
        <end position="384"/>
    </location>
</feature>
<dbReference type="Pfam" id="PF07690">
    <property type="entry name" value="MFS_1"/>
    <property type="match status" value="1"/>
</dbReference>
<evidence type="ECO:0000259" key="8">
    <source>
        <dbReference type="PROSITE" id="PS50850"/>
    </source>
</evidence>
<gene>
    <name evidence="9" type="ORF">LIN78_15000</name>
</gene>
<proteinExistence type="predicted"/>
<keyword evidence="5 7" id="KW-1133">Transmembrane helix</keyword>
<evidence type="ECO:0000256" key="5">
    <source>
        <dbReference type="ARBA" id="ARBA00022989"/>
    </source>
</evidence>
<dbReference type="Proteomes" id="UP001165395">
    <property type="component" value="Unassembled WGS sequence"/>
</dbReference>
<keyword evidence="3" id="KW-1003">Cell membrane</keyword>
<dbReference type="Gene3D" id="1.20.1250.20">
    <property type="entry name" value="MFS general substrate transporter like domains"/>
    <property type="match status" value="1"/>
</dbReference>
<feature type="transmembrane region" description="Helical" evidence="7">
    <location>
        <begin position="16"/>
        <end position="42"/>
    </location>
</feature>
<organism evidence="9 10">
    <name type="scientific">Leeia speluncae</name>
    <dbReference type="NCBI Taxonomy" id="2884804"/>
    <lineage>
        <taxon>Bacteria</taxon>
        <taxon>Pseudomonadati</taxon>
        <taxon>Pseudomonadota</taxon>
        <taxon>Betaproteobacteria</taxon>
        <taxon>Neisseriales</taxon>
        <taxon>Leeiaceae</taxon>
        <taxon>Leeia</taxon>
    </lineage>
</organism>
<feature type="transmembrane region" description="Helical" evidence="7">
    <location>
        <begin position="54"/>
        <end position="74"/>
    </location>
</feature>
<feature type="transmembrane region" description="Helical" evidence="7">
    <location>
        <begin position="305"/>
        <end position="322"/>
    </location>
</feature>
<feature type="transmembrane region" description="Helical" evidence="7">
    <location>
        <begin position="405"/>
        <end position="425"/>
    </location>
</feature>
<dbReference type="EMBL" id="JAJBZT010000010">
    <property type="protein sequence ID" value="MCB6184854.1"/>
    <property type="molecule type" value="Genomic_DNA"/>
</dbReference>
<feature type="transmembrane region" description="Helical" evidence="7">
    <location>
        <begin position="140"/>
        <end position="158"/>
    </location>
</feature>
<evidence type="ECO:0000256" key="7">
    <source>
        <dbReference type="SAM" id="Phobius"/>
    </source>
</evidence>
<evidence type="ECO:0000313" key="10">
    <source>
        <dbReference type="Proteomes" id="UP001165395"/>
    </source>
</evidence>
<feature type="transmembrane region" description="Helical" evidence="7">
    <location>
        <begin position="170"/>
        <end position="191"/>
    </location>
</feature>
<feature type="transmembrane region" description="Helical" evidence="7">
    <location>
        <begin position="268"/>
        <end position="293"/>
    </location>
</feature>
<feature type="transmembrane region" description="Helical" evidence="7">
    <location>
        <begin position="431"/>
        <end position="452"/>
    </location>
</feature>
<comment type="caution">
    <text evidence="9">The sequence shown here is derived from an EMBL/GenBank/DDBJ whole genome shotgun (WGS) entry which is preliminary data.</text>
</comment>
<dbReference type="PROSITE" id="PS50850">
    <property type="entry name" value="MFS"/>
    <property type="match status" value="1"/>
</dbReference>
<dbReference type="RefSeq" id="WP_227181674.1">
    <property type="nucleotide sequence ID" value="NZ_JAJBZT010000010.1"/>
</dbReference>
<feature type="transmembrane region" description="Helical" evidence="7">
    <location>
        <begin position="107"/>
        <end position="128"/>
    </location>
</feature>
<evidence type="ECO:0000256" key="1">
    <source>
        <dbReference type="ARBA" id="ARBA00004651"/>
    </source>
</evidence>
<keyword evidence="4 7" id="KW-0812">Transmembrane</keyword>
<feature type="transmembrane region" description="Helical" evidence="7">
    <location>
        <begin position="226"/>
        <end position="247"/>
    </location>
</feature>
<evidence type="ECO:0000256" key="2">
    <source>
        <dbReference type="ARBA" id="ARBA00022448"/>
    </source>
</evidence>
<feature type="domain" description="Major facilitator superfamily (MFS) profile" evidence="8">
    <location>
        <begin position="16"/>
        <end position="454"/>
    </location>
</feature>
<dbReference type="PANTHER" id="PTHR42718:SF46">
    <property type="entry name" value="BLR6921 PROTEIN"/>
    <property type="match status" value="1"/>
</dbReference>
<dbReference type="SUPFAM" id="SSF103473">
    <property type="entry name" value="MFS general substrate transporter"/>
    <property type="match status" value="1"/>
</dbReference>
<sequence length="465" mass="50728">MSEPVVTRSNPHQNMIMYLVAGAFFMENLDATVLVTAIPAMAKAFHVTAFDMNIGITAYLVVLTLLIPASGWIADRFGTRRVFFTSIGLFTLASACCAMAPSLTWFAIFRGLQGAAGALMVPVGRLAVLKNTPKEQLLRATAMITWPGLVAPVIGPPLGGLIVQYIHWEWIFYLNIPLGIVFICLIFRFFPDTHTPHEKGFDLSGFLLSCGFNVGLIYSLDAIAELSHWPTAIASVLLTAWFLWAFIRHCQNKTHAIINWQILQHPTYRLVVTGGTLFRISLNAAPFLFPLILQLGMGISPFQSGLLMLVMFGGNLLMKSLIRVLVRKFGFRPLLLGGVAVSIGIYQLMAWIGVNASMAVIVLILFGYGISRSVGYTVLSTLAFSDVDDHHMTDANTLLNMLLRLSNGVGVAFTALVLKLSVFAHPNGGHLFAYQMALVALSLLGVFALVLLRKVDKTAGEGIVV</sequence>
<dbReference type="Gene3D" id="1.20.1720.10">
    <property type="entry name" value="Multidrug resistance protein D"/>
    <property type="match status" value="1"/>
</dbReference>
<protein>
    <submittedName>
        <fullName evidence="9">MFS transporter</fullName>
    </submittedName>
</protein>
<keyword evidence="10" id="KW-1185">Reference proteome</keyword>
<reference evidence="9" key="1">
    <citation type="submission" date="2021-10" db="EMBL/GenBank/DDBJ databases">
        <title>The complete genome sequence of Leeia sp. TBRC 13508.</title>
        <authorList>
            <person name="Charoenyingcharoen P."/>
            <person name="Yukphan P."/>
        </authorList>
    </citation>
    <scope>NUCLEOTIDE SEQUENCE</scope>
    <source>
        <strain evidence="9">TBRC 13508</strain>
    </source>
</reference>
<dbReference type="InterPro" id="IPR011701">
    <property type="entry name" value="MFS"/>
</dbReference>
<evidence type="ECO:0000256" key="4">
    <source>
        <dbReference type="ARBA" id="ARBA00022692"/>
    </source>
</evidence>
<evidence type="ECO:0000313" key="9">
    <source>
        <dbReference type="EMBL" id="MCB6184854.1"/>
    </source>
</evidence>
<feature type="transmembrane region" description="Helical" evidence="7">
    <location>
        <begin position="81"/>
        <end position="101"/>
    </location>
</feature>
<name>A0ABS8D9G2_9NEIS</name>